<dbReference type="PANTHER" id="PTHR11135:SF0">
    <property type="entry name" value="ELONGATOR COMPLEX PROTEIN 3"/>
    <property type="match status" value="1"/>
</dbReference>
<keyword evidence="2" id="KW-0949">S-adenosyl-L-methionine</keyword>
<keyword evidence="5" id="KW-0411">Iron-sulfur</keyword>
<reference evidence="7" key="1">
    <citation type="submission" date="2023-07" db="EMBL/GenBank/DDBJ databases">
        <authorList>
            <consortium name="CYATHOMIX"/>
        </authorList>
    </citation>
    <scope>NUCLEOTIDE SEQUENCE</scope>
    <source>
        <strain evidence="7">N/A</strain>
    </source>
</reference>
<dbReference type="GO" id="GO:0051539">
    <property type="term" value="F:4 iron, 4 sulfur cluster binding"/>
    <property type="evidence" value="ECO:0007669"/>
    <property type="project" value="UniProtKB-KW"/>
</dbReference>
<dbReference type="InterPro" id="IPR039661">
    <property type="entry name" value="ELP3"/>
</dbReference>
<dbReference type="GO" id="GO:0046872">
    <property type="term" value="F:metal ion binding"/>
    <property type="evidence" value="ECO:0007669"/>
    <property type="project" value="UniProtKB-KW"/>
</dbReference>
<feature type="chain" id="PRO_5041288504" evidence="6">
    <location>
        <begin position="18"/>
        <end position="303"/>
    </location>
</feature>
<dbReference type="GO" id="GO:0033588">
    <property type="term" value="C:elongator holoenzyme complex"/>
    <property type="evidence" value="ECO:0007669"/>
    <property type="project" value="TreeGrafter"/>
</dbReference>
<proteinExistence type="predicted"/>
<evidence type="ECO:0000313" key="8">
    <source>
        <dbReference type="Proteomes" id="UP001176961"/>
    </source>
</evidence>
<evidence type="ECO:0000256" key="1">
    <source>
        <dbReference type="ARBA" id="ARBA00022485"/>
    </source>
</evidence>
<dbReference type="GO" id="GO:0002926">
    <property type="term" value="P:tRNA wobble base 5-methoxycarbonylmethyl-2-thiouridinylation"/>
    <property type="evidence" value="ECO:0007669"/>
    <property type="project" value="TreeGrafter"/>
</dbReference>
<dbReference type="GO" id="GO:0005737">
    <property type="term" value="C:cytoplasm"/>
    <property type="evidence" value="ECO:0007669"/>
    <property type="project" value="TreeGrafter"/>
</dbReference>
<feature type="signal peptide" evidence="6">
    <location>
        <begin position="1"/>
        <end position="17"/>
    </location>
</feature>
<name>A0AA36DQH4_CYLNA</name>
<dbReference type="AlphaFoldDB" id="A0AA36DQH4"/>
<comment type="caution">
    <text evidence="7">The sequence shown here is derived from an EMBL/GenBank/DDBJ whole genome shotgun (WGS) entry which is preliminary data.</text>
</comment>
<gene>
    <name evidence="7" type="ORF">CYNAS_LOCUS3464</name>
</gene>
<dbReference type="Proteomes" id="UP001176961">
    <property type="component" value="Unassembled WGS sequence"/>
</dbReference>
<keyword evidence="8" id="KW-1185">Reference proteome</keyword>
<dbReference type="PANTHER" id="PTHR11135">
    <property type="entry name" value="HISTONE ACETYLTRANSFERASE-RELATED"/>
    <property type="match status" value="1"/>
</dbReference>
<evidence type="ECO:0000256" key="5">
    <source>
        <dbReference type="ARBA" id="ARBA00023014"/>
    </source>
</evidence>
<keyword evidence="3" id="KW-0479">Metal-binding</keyword>
<evidence type="ECO:0000256" key="4">
    <source>
        <dbReference type="ARBA" id="ARBA00023004"/>
    </source>
</evidence>
<dbReference type="EMBL" id="CATQJL010000001">
    <property type="protein sequence ID" value="CAJ0591481.1"/>
    <property type="molecule type" value="Genomic_DNA"/>
</dbReference>
<accession>A0AA36DQH4</accession>
<keyword evidence="1" id="KW-0004">4Fe-4S</keyword>
<protein>
    <submittedName>
        <fullName evidence="7">Uncharacterized protein</fullName>
    </submittedName>
</protein>
<organism evidence="7 8">
    <name type="scientific">Cylicocyclus nassatus</name>
    <name type="common">Nematode worm</name>
    <dbReference type="NCBI Taxonomy" id="53992"/>
    <lineage>
        <taxon>Eukaryota</taxon>
        <taxon>Metazoa</taxon>
        <taxon>Ecdysozoa</taxon>
        <taxon>Nematoda</taxon>
        <taxon>Chromadorea</taxon>
        <taxon>Rhabditida</taxon>
        <taxon>Rhabditina</taxon>
        <taxon>Rhabditomorpha</taxon>
        <taxon>Strongyloidea</taxon>
        <taxon>Strongylidae</taxon>
        <taxon>Cylicocyclus</taxon>
    </lineage>
</organism>
<evidence type="ECO:0000313" key="7">
    <source>
        <dbReference type="EMBL" id="CAJ0591481.1"/>
    </source>
</evidence>
<sequence>MLLILAVIAVLSTHTVAVKCPEAQQRRCENHPSPVVLCDNAVFNHEIAKAFQDHCRRHGNYTWNLTYNVSLHCALDLDVLNGWWSGYHSHENDGWKGWSYMSWLTYHNFRNQPISAYVDKFADREGDLCSYPPSIGRPCGSNSFHNSTLDRSGARYPNATASNGMELGNLREHALSLMKELGLACRDVRTREEIHNKIRPCIVEVIRRDYAANGGPETFLSYEDLDQGRISVIRELHVYGSVVPVSGNPSKFQHQGFDQLLMEEAARIAFYEHNQRRLLLYVALELEDITGAIKALNYFLLYS</sequence>
<evidence type="ECO:0000256" key="3">
    <source>
        <dbReference type="ARBA" id="ARBA00022723"/>
    </source>
</evidence>
<keyword evidence="4" id="KW-0408">Iron</keyword>
<evidence type="ECO:0000256" key="2">
    <source>
        <dbReference type="ARBA" id="ARBA00022691"/>
    </source>
</evidence>
<keyword evidence="6" id="KW-0732">Signal</keyword>
<evidence type="ECO:0000256" key="6">
    <source>
        <dbReference type="SAM" id="SignalP"/>
    </source>
</evidence>
<dbReference type="GO" id="GO:0005634">
    <property type="term" value="C:nucleus"/>
    <property type="evidence" value="ECO:0007669"/>
    <property type="project" value="TreeGrafter"/>
</dbReference>